<proteinExistence type="predicted"/>
<dbReference type="EMBL" id="OA568369">
    <property type="protein sequence ID" value="CAD7201447.1"/>
    <property type="molecule type" value="Genomic_DNA"/>
</dbReference>
<protein>
    <submittedName>
        <fullName evidence="1">Uncharacterized protein</fullName>
    </submittedName>
</protein>
<sequence length="385" mass="42767">MLDEGEEQFVLLEQGATHVAVQVVRERLVEILKALLQELALLAANTFRPIGHDRTVTFQARVRHTVVTKLPRETNYVLAMRAVGTVLHIWVYISGDCWYMGSSPGRVPRLDGHGVQVDEPHQRVLVHGVHVGQVCDAIVQHGGVSRYWTVAQSETVDLQLGTLEDSSPFIRTLEDSSPFIRTLEDSSPFIRTLEESSPFIRTLEESSTSMADSFSRMFPSVPDRSKITLRMFSNTRGTHLSLATTIPSSWSSSPSMVRAKLTMVTLLNTSGKNTIEKIKENIGDSYFWASVDETTDRCGRYITNIVVGKLDSTGPSSPRLKSLTARQLPELFVILCTFDEEDAVSIREAKVATSSSSVVSDMVNVKSYFGNLLELSCHWKSGICL</sequence>
<dbReference type="AlphaFoldDB" id="A0A7R8ZBD5"/>
<evidence type="ECO:0000313" key="1">
    <source>
        <dbReference type="EMBL" id="CAD7201447.1"/>
    </source>
</evidence>
<organism evidence="1">
    <name type="scientific">Timema douglasi</name>
    <name type="common">Walking stick</name>
    <dbReference type="NCBI Taxonomy" id="61478"/>
    <lineage>
        <taxon>Eukaryota</taxon>
        <taxon>Metazoa</taxon>
        <taxon>Ecdysozoa</taxon>
        <taxon>Arthropoda</taxon>
        <taxon>Hexapoda</taxon>
        <taxon>Insecta</taxon>
        <taxon>Pterygota</taxon>
        <taxon>Neoptera</taxon>
        <taxon>Polyneoptera</taxon>
        <taxon>Phasmatodea</taxon>
        <taxon>Timematodea</taxon>
        <taxon>Timematoidea</taxon>
        <taxon>Timematidae</taxon>
        <taxon>Timema</taxon>
    </lineage>
</organism>
<gene>
    <name evidence="1" type="ORF">TDIB3V08_LOCUS7646</name>
</gene>
<accession>A0A7R8ZBD5</accession>
<reference evidence="1" key="1">
    <citation type="submission" date="2020-11" db="EMBL/GenBank/DDBJ databases">
        <authorList>
            <person name="Tran Van P."/>
        </authorList>
    </citation>
    <scope>NUCLEOTIDE SEQUENCE</scope>
</reference>
<name>A0A7R8ZBD5_TIMDO</name>